<dbReference type="InterPro" id="IPR051202">
    <property type="entry name" value="Peptidase_C40"/>
</dbReference>
<organism evidence="6">
    <name type="scientific">freshwater metagenome</name>
    <dbReference type="NCBI Taxonomy" id="449393"/>
    <lineage>
        <taxon>unclassified sequences</taxon>
        <taxon>metagenomes</taxon>
        <taxon>ecological metagenomes</taxon>
    </lineage>
</organism>
<dbReference type="SUPFAM" id="SSF54001">
    <property type="entry name" value="Cysteine proteinases"/>
    <property type="match status" value="1"/>
</dbReference>
<dbReference type="InterPro" id="IPR038765">
    <property type="entry name" value="Papain-like_cys_pep_sf"/>
</dbReference>
<protein>
    <submittedName>
        <fullName evidence="6">Unannotated protein</fullName>
    </submittedName>
</protein>
<dbReference type="EMBL" id="CAEZZG010000006">
    <property type="protein sequence ID" value="CAB4753616.1"/>
    <property type="molecule type" value="Genomic_DNA"/>
</dbReference>
<name>A0A6J6U2E0_9ZZZZ</name>
<feature type="domain" description="NlpC/P60" evidence="5">
    <location>
        <begin position="275"/>
        <end position="402"/>
    </location>
</feature>
<dbReference type="AlphaFoldDB" id="A0A6J6U2E0"/>
<evidence type="ECO:0000313" key="6">
    <source>
        <dbReference type="EMBL" id="CAB4753616.1"/>
    </source>
</evidence>
<proteinExistence type="inferred from homology"/>
<evidence type="ECO:0000256" key="2">
    <source>
        <dbReference type="ARBA" id="ARBA00022670"/>
    </source>
</evidence>
<evidence type="ECO:0000256" key="4">
    <source>
        <dbReference type="ARBA" id="ARBA00022807"/>
    </source>
</evidence>
<keyword evidence="3" id="KW-0378">Hydrolase</keyword>
<evidence type="ECO:0000256" key="1">
    <source>
        <dbReference type="ARBA" id="ARBA00007074"/>
    </source>
</evidence>
<keyword evidence="4" id="KW-0788">Thiol protease</keyword>
<dbReference type="Pfam" id="PF00877">
    <property type="entry name" value="NLPC_P60"/>
    <property type="match status" value="1"/>
</dbReference>
<dbReference type="GO" id="GO:0008234">
    <property type="term" value="F:cysteine-type peptidase activity"/>
    <property type="evidence" value="ECO:0007669"/>
    <property type="project" value="UniProtKB-KW"/>
</dbReference>
<reference evidence="6" key="1">
    <citation type="submission" date="2020-05" db="EMBL/GenBank/DDBJ databases">
        <authorList>
            <person name="Chiriac C."/>
            <person name="Salcher M."/>
            <person name="Ghai R."/>
            <person name="Kavagutti S V."/>
        </authorList>
    </citation>
    <scope>NUCLEOTIDE SEQUENCE</scope>
</reference>
<dbReference type="Gene3D" id="6.10.250.3150">
    <property type="match status" value="1"/>
</dbReference>
<dbReference type="InterPro" id="IPR000064">
    <property type="entry name" value="NLP_P60_dom"/>
</dbReference>
<evidence type="ECO:0000256" key="3">
    <source>
        <dbReference type="ARBA" id="ARBA00022801"/>
    </source>
</evidence>
<dbReference type="GO" id="GO:0006508">
    <property type="term" value="P:proteolysis"/>
    <property type="evidence" value="ECO:0007669"/>
    <property type="project" value="UniProtKB-KW"/>
</dbReference>
<accession>A0A6J6U2E0</accession>
<dbReference type="PANTHER" id="PTHR47053:SF1">
    <property type="entry name" value="MUREIN DD-ENDOPEPTIDASE MEPH-RELATED"/>
    <property type="match status" value="1"/>
</dbReference>
<dbReference type="Gene3D" id="3.90.1720.10">
    <property type="entry name" value="endopeptidase domain like (from Nostoc punctiforme)"/>
    <property type="match status" value="1"/>
</dbReference>
<gene>
    <name evidence="6" type="ORF">UFOPK2844_00593</name>
</gene>
<comment type="similarity">
    <text evidence="1">Belongs to the peptidase C40 family.</text>
</comment>
<dbReference type="PANTHER" id="PTHR47053">
    <property type="entry name" value="MUREIN DD-ENDOPEPTIDASE MEPH-RELATED"/>
    <property type="match status" value="1"/>
</dbReference>
<evidence type="ECO:0000259" key="5">
    <source>
        <dbReference type="PROSITE" id="PS51935"/>
    </source>
</evidence>
<sequence>MSKRVIAAFIAFGISLTTLSAEVSQAKTPKPTLAQIEAAKKEEAAKAEAAKKAAAVLNSATKTLNQLTAIADSAQFAYNRALKELAVAKANAQAAADHAAKTQAEVGKATRVIGRMASNAYKLGGDFTNINALLSANGPQDLIDQLTTLDKIGNTNTVALKRFKAAEAAAKIAKAEADRTKAAQEVATAKVAEAKRVADTAKAAQAKEVSKLRAVQNKLASELAKAKNFRVTLEQQRQLALLEEANAVTATKTPNQFKVWPNKGFTGRQTIRSNEAIRTKAVAYAKKQVLARKPYIWGAQGPNAFDCSGLVYAAYKDAGLGYPQWGRLNAALYFVASKRVPFNELVPGDLLFYSYDGSVQNIHHITIYAGNGMMWEANSRKVGLIFSNMYSIKGLMPSGGRV</sequence>
<dbReference type="PROSITE" id="PS51935">
    <property type="entry name" value="NLPC_P60"/>
    <property type="match status" value="1"/>
</dbReference>
<keyword evidence="2" id="KW-0645">Protease</keyword>